<protein>
    <recommendedName>
        <fullName evidence="2">AP2-coincident C-terminal domain-containing protein</fullName>
    </recommendedName>
</protein>
<dbReference type="EMBL" id="KI635736">
    <property type="protein sequence ID" value="ETB61444.1"/>
    <property type="molecule type" value="Genomic_DNA"/>
</dbReference>
<evidence type="ECO:0000259" key="2">
    <source>
        <dbReference type="Pfam" id="PF14733"/>
    </source>
</evidence>
<dbReference type="Proteomes" id="UP000018538">
    <property type="component" value="Unassembled WGS sequence"/>
</dbReference>
<keyword evidence="4" id="KW-1185">Reference proteome</keyword>
<feature type="region of interest" description="Disordered" evidence="1">
    <location>
        <begin position="596"/>
        <end position="624"/>
    </location>
</feature>
<feature type="domain" description="AP2-coincident C-terminal" evidence="2">
    <location>
        <begin position="1689"/>
        <end position="1777"/>
    </location>
</feature>
<feature type="compositionally biased region" description="Polar residues" evidence="1">
    <location>
        <begin position="492"/>
        <end position="506"/>
    </location>
</feature>
<name>V7PPT0_PLAYE</name>
<dbReference type="InterPro" id="IPR028078">
    <property type="entry name" value="ACDC"/>
</dbReference>
<dbReference type="Pfam" id="PF14733">
    <property type="entry name" value="ACDC"/>
    <property type="match status" value="1"/>
</dbReference>
<feature type="region of interest" description="Disordered" evidence="1">
    <location>
        <begin position="492"/>
        <end position="517"/>
    </location>
</feature>
<sequence>MYIYIYIMNLKNRRFTNLSIERYTILKKKKRNDEKYIKIYEKINSVGKRNNFNSKIFRYTNNKRSTNKSINMHNIDNNIKDTIQDIIKVNTYYNALERNKYYTSVDENKQFLSQSEEDFCMQNNMNIFCNEQDILKTNNVMENESMENNNSKNNNDDIKINNNYNHINIINANNKNINTNISMINIPITCSALKKYIYYDMSNSKKENSYIIKNEKDTSNTFDHTENQRCNDMGVENKYATSYDENYENCNENSSSNCHVSSSGSDKWNCNSHTNETYNKNNLNVNEITSSQLECQQTIFHNNCKEEISNKKGCSSLELCTNLEETCEDNYSEDRENGIENGIENSIENGIIIKETFNNEDISESEASKTSTMKKTKEICKNIYVPHRKGSDSNVKIKKNKKKDTNFKEKIDDLILCKGENLSNEIIEEHQKSEKNTISDNCSPPFQMENIKNNDNNNNNNILCKQTFDASIGKSTTNTYCELSDRMLTATTSAEKSSENLSNTNNEQDEKVYSNSPLNNPLYNTYLHLDPSSPLSDILCNDICHKNDDRIDNTNDDMTIYVHQNNMPINTNNTTINPFNSNNSGNVADIVRKDKLDENPNENGKKNGDHNDVSKNETNLHFSCDKNFNDNDEKRNKDMMINEMNFYDKKKTENGEIIIKKENIKRNLNCDLDQNSKKKLKINEYSVINLNTYKNHQYDIYKNNSYNAYILKNLRNAYLRNKLKEQQRLGKVKKQGQGNKLDKNVEKNLSYDNCNNKIVDNNDDDDDESFYYESNKFTINQDVDKENYAINKKNDKNCEQIKGMDILENVNVKDEIITDTHNSNNINTECVPSICSEHKNPDRKNHSLKGLNFKKCSNTNKGSYDPKFVNENLLRERKEKYNNTNLNLCDIINLLEKEKIENLYSENELKYILFPIYDIYYDNKNKNWVYKIENEKNTLNDKENKKNVSTKNSSYHKSRQLALERKYNHIKERYNIFANLSEEENIFFISINMHIENDQVIKNKTQNSNEESTYPCFKGMESELKEIDKDDIFNEKKNINTKEQQTCDQENQPNEIEEKNKEYTNSSNEHISNINEVLNNKDYNINKENLTETIKVLNNEVPDKTSIPLLLPIHVNENKSNISYNGIETSDKTTENNISSEDNIENGIISKSKECFVSKKENNENSNVNDKENLKLSEKSDDKMFNCKTESILYNVLGIRLSNNVIEKMRNLQKQNIFYERDKKRWVIKILEKETNTLLYFKKFDCKVFGFLYACILTIEYKKLYLDYFLNEKNYDFLMKLIHNNYIKKNTYYNTVTQPTTLYNDLQLKKNNTPFLNSIQENQLNVKDNKTQNNQDNSTYEETTLLNANYFSSYNLEENKTDSNLHIEKKKKKNSDTLILNNDTHDLYNQMKNIENKNVSSYENQNLLNDVDCANYKKGANMEILNGCNLEGKCFSSNRQESENKETCNTEIQNYEMSNIKSCNSDVYSEHDCNNGHVKDGVNFIEHIQLSENGTKINNIQSREIIKDKKQKTVKNVKDVNENFTAELNGVQMYNGNEKKKKKKNYSLSINKNNGNIKDNENTNEVLLRYENEVYAPNNDVEKNLIEDNNISEVPKPNDTTNNSIIISRNETNQTYNEKINNHKKANENIKKSKKVKNSSVFKKTKNMKDTSPNLKENNNNNNYTSELALEETNNLIKLDSYVDNLERNSDVISLAKLTILLLLKDIINCIPSQMAPSVISRKIYDQKINAHVKFVYQCKSLIELMPYFFIFKNIIKQKTLPSDQSLYICNVLLYALFEA</sequence>
<evidence type="ECO:0000313" key="3">
    <source>
        <dbReference type="EMBL" id="ETB61444.1"/>
    </source>
</evidence>
<reference evidence="3 4" key="1">
    <citation type="submission" date="2013-11" db="EMBL/GenBank/DDBJ databases">
        <title>The Genome Sequence of Plasmodium yoelii 17X.</title>
        <authorList>
            <consortium name="The Broad Institute Genomics Platform"/>
            <consortium name="The Broad Institute Genome Sequencing Center for Infectious Disease"/>
            <person name="Neafsey D."/>
            <person name="Adams J."/>
            <person name="Walker B."/>
            <person name="Young S.K."/>
            <person name="Zeng Q."/>
            <person name="Gargeya S."/>
            <person name="Fitzgerald M."/>
            <person name="Haas B."/>
            <person name="Abouelleil A."/>
            <person name="Alvarado L."/>
            <person name="Chapman S.B."/>
            <person name="Gainer-Dewar J."/>
            <person name="Goldberg J."/>
            <person name="Griggs A."/>
            <person name="Gujja S."/>
            <person name="Hansen M."/>
            <person name="Howarth C."/>
            <person name="Imamovic A."/>
            <person name="Ireland A."/>
            <person name="Larimer J."/>
            <person name="McCowan C."/>
            <person name="Murphy C."/>
            <person name="Pearson M."/>
            <person name="Poon T.W."/>
            <person name="Priest M."/>
            <person name="Roberts A."/>
            <person name="Saif S."/>
            <person name="Shea T."/>
            <person name="Sykes S."/>
            <person name="Wortman J."/>
            <person name="Nusbaum C."/>
            <person name="Birren B."/>
        </authorList>
    </citation>
    <scope>NUCLEOTIDE SEQUENCE [LARGE SCALE GENOMIC DNA]</scope>
    <source>
        <strain evidence="3 4">17X</strain>
    </source>
</reference>
<organism evidence="3 4">
    <name type="scientific">Plasmodium yoelii 17X</name>
    <dbReference type="NCBI Taxonomy" id="1323249"/>
    <lineage>
        <taxon>Eukaryota</taxon>
        <taxon>Sar</taxon>
        <taxon>Alveolata</taxon>
        <taxon>Apicomplexa</taxon>
        <taxon>Aconoidasida</taxon>
        <taxon>Haemosporida</taxon>
        <taxon>Plasmodiidae</taxon>
        <taxon>Plasmodium</taxon>
        <taxon>Plasmodium (Vinckeia)</taxon>
    </lineage>
</organism>
<dbReference type="OrthoDB" id="383427at2759"/>
<proteinExistence type="predicted"/>
<evidence type="ECO:0000256" key="1">
    <source>
        <dbReference type="SAM" id="MobiDB-lite"/>
    </source>
</evidence>
<gene>
    <name evidence="3" type="ORF">YYC_01341</name>
</gene>
<accession>V7PPT0</accession>
<evidence type="ECO:0000313" key="4">
    <source>
        <dbReference type="Proteomes" id="UP000018538"/>
    </source>
</evidence>
<feature type="compositionally biased region" description="Basic and acidic residues" evidence="1">
    <location>
        <begin position="596"/>
        <end position="615"/>
    </location>
</feature>